<evidence type="ECO:0000256" key="3">
    <source>
        <dbReference type="SAM" id="Phobius"/>
    </source>
</evidence>
<protein>
    <recommendedName>
        <fullName evidence="4">Cell envelope-related transcriptional attenuator domain-containing protein</fullName>
    </recommendedName>
</protein>
<evidence type="ECO:0000313" key="6">
    <source>
        <dbReference type="Proteomes" id="UP000325307"/>
    </source>
</evidence>
<dbReference type="AlphaFoldDB" id="A0A5A7NV06"/>
<keyword evidence="6" id="KW-1185">Reference proteome</keyword>
<feature type="transmembrane region" description="Helical" evidence="3">
    <location>
        <begin position="133"/>
        <end position="156"/>
    </location>
</feature>
<dbReference type="OrthoDB" id="3573673at2"/>
<accession>A0A5A7NV06</accession>
<keyword evidence="3" id="KW-0472">Membrane</keyword>
<comment type="similarity">
    <text evidence="1">Belongs to the LytR/CpsA/Psr (LCP) family.</text>
</comment>
<sequence length="550" mass="58330">MENRSRHSAGRAAILANPVRNPEGASARTRSKRALFLLLLTLFVPGGAQVVAGSRRLGRAALTVTLCCWFALLATAALALLNRGLLIDLLARPTVQLVLAVVLGLLAVGWLVLFINTIALIRPRLLAPGMQAIVSTATVLLVLATSGVLGYGTYVLNTGRQTIENVFASGPAFDPVDGRYNFLVMGGDAGANRVGLRPDSMSIFSVEATSGKTAVISLPRNFQNAQFPSSSPLKQVFPDGFNCGNECILNALYPTVEANYAHLYPDAENPGAEAMMDAAEGITGLKIQAYVLIDMAGFADFIDAMGGVTVTSGGWVPYNGKYWEGTRVRTHWFEPGRHTFSGKQALWFARSRDFTSDYHRIRRQQCLQQAMINQFNPQTVLTRFSQIMGAGEQILETDIPQDQLGSFVNLAGKARQSAFKRLTLGAPDFGTAAERFSTYPDFDQIRARVKTLLAEASATAPTKAAAPSKSPGGSSGDSSESPSGASSATPSSSSASSSPPGAGNVAKEDIPTTQPDGSPITEAYLVQLELAGQTGLISTIASNNDECSAD</sequence>
<comment type="caution">
    <text evidence="5">The sequence shown here is derived from an EMBL/GenBank/DDBJ whole genome shotgun (WGS) entry which is preliminary data.</text>
</comment>
<evidence type="ECO:0000313" key="5">
    <source>
        <dbReference type="EMBL" id="GER23847.1"/>
    </source>
</evidence>
<proteinExistence type="inferred from homology"/>
<name>A0A5A7NV06_9MICC</name>
<feature type="transmembrane region" description="Helical" evidence="3">
    <location>
        <begin position="97"/>
        <end position="121"/>
    </location>
</feature>
<feature type="transmembrane region" description="Helical" evidence="3">
    <location>
        <begin position="34"/>
        <end position="53"/>
    </location>
</feature>
<dbReference type="Gene3D" id="3.40.630.190">
    <property type="entry name" value="LCP protein"/>
    <property type="match status" value="1"/>
</dbReference>
<evidence type="ECO:0000256" key="1">
    <source>
        <dbReference type="ARBA" id="ARBA00006068"/>
    </source>
</evidence>
<feature type="region of interest" description="Disordered" evidence="2">
    <location>
        <begin position="457"/>
        <end position="521"/>
    </location>
</feature>
<dbReference type="Proteomes" id="UP000325307">
    <property type="component" value="Unassembled WGS sequence"/>
</dbReference>
<keyword evidence="3" id="KW-1133">Transmembrane helix</keyword>
<dbReference type="PANTHER" id="PTHR33392:SF6">
    <property type="entry name" value="POLYISOPRENYL-TEICHOIC ACID--PEPTIDOGLYCAN TEICHOIC ACID TRANSFERASE TAGU"/>
    <property type="match status" value="1"/>
</dbReference>
<dbReference type="Pfam" id="PF03816">
    <property type="entry name" value="LytR_cpsA_psr"/>
    <property type="match status" value="1"/>
</dbReference>
<dbReference type="RefSeq" id="WP_149957457.1">
    <property type="nucleotide sequence ID" value="NZ_BKDJ01000013.1"/>
</dbReference>
<evidence type="ECO:0000259" key="4">
    <source>
        <dbReference type="Pfam" id="PF03816"/>
    </source>
</evidence>
<feature type="transmembrane region" description="Helical" evidence="3">
    <location>
        <begin position="60"/>
        <end position="81"/>
    </location>
</feature>
<dbReference type="InterPro" id="IPR004474">
    <property type="entry name" value="LytR_CpsA_psr"/>
</dbReference>
<evidence type="ECO:0000256" key="2">
    <source>
        <dbReference type="SAM" id="MobiDB-lite"/>
    </source>
</evidence>
<reference evidence="5 6" key="1">
    <citation type="submission" date="2019-09" db="EMBL/GenBank/DDBJ databases">
        <title>Arthrobacter zafarii sp. nov., a moderately thermotolerant and halotolerant actinobacterium isolated from Cholistan desert soil of Pakistan.</title>
        <authorList>
            <person name="Amin A."/>
            <person name="Ahmed I."/>
            <person name="Khalid N."/>
            <person name="Schumann P."/>
            <person name="Busse H.J."/>
            <person name="Khan I.U."/>
            <person name="Li S."/>
            <person name="Li W.J."/>
        </authorList>
    </citation>
    <scope>NUCLEOTIDE SEQUENCE [LARGE SCALE GENOMIC DNA]</scope>
    <source>
        <strain evidence="5 6">NCCP-1664</strain>
    </source>
</reference>
<organism evidence="5 6">
    <name type="scientific">Zafaria cholistanensis</name>
    <dbReference type="NCBI Taxonomy" id="1682741"/>
    <lineage>
        <taxon>Bacteria</taxon>
        <taxon>Bacillati</taxon>
        <taxon>Actinomycetota</taxon>
        <taxon>Actinomycetes</taxon>
        <taxon>Micrococcales</taxon>
        <taxon>Micrococcaceae</taxon>
        <taxon>Zafaria</taxon>
    </lineage>
</organism>
<feature type="compositionally biased region" description="Low complexity" evidence="2">
    <location>
        <begin position="457"/>
        <end position="503"/>
    </location>
</feature>
<keyword evidence="3" id="KW-0812">Transmembrane</keyword>
<dbReference type="NCBIfam" id="TIGR00350">
    <property type="entry name" value="lytR_cpsA_psr"/>
    <property type="match status" value="1"/>
</dbReference>
<dbReference type="PANTHER" id="PTHR33392">
    <property type="entry name" value="POLYISOPRENYL-TEICHOIC ACID--PEPTIDOGLYCAN TEICHOIC ACID TRANSFERASE TAGU"/>
    <property type="match status" value="1"/>
</dbReference>
<feature type="domain" description="Cell envelope-related transcriptional attenuator" evidence="4">
    <location>
        <begin position="197"/>
        <end position="375"/>
    </location>
</feature>
<dbReference type="InterPro" id="IPR050922">
    <property type="entry name" value="LytR/CpsA/Psr_CW_biosynth"/>
</dbReference>
<gene>
    <name evidence="5" type="ORF">NCCP1664_23420</name>
</gene>
<dbReference type="EMBL" id="BKDJ01000013">
    <property type="protein sequence ID" value="GER23847.1"/>
    <property type="molecule type" value="Genomic_DNA"/>
</dbReference>